<dbReference type="InterPro" id="IPR000727">
    <property type="entry name" value="T_SNARE_dom"/>
</dbReference>
<keyword evidence="5 9" id="KW-1133">Transmembrane helix</keyword>
<evidence type="ECO:0000256" key="5">
    <source>
        <dbReference type="ARBA" id="ARBA00022989"/>
    </source>
</evidence>
<feature type="region of interest" description="Disordered" evidence="8">
    <location>
        <begin position="257"/>
        <end position="280"/>
    </location>
</feature>
<evidence type="ECO:0000256" key="7">
    <source>
        <dbReference type="SAM" id="Coils"/>
    </source>
</evidence>
<gene>
    <name evidence="11" type="ORF">HPHI1048_LOCUS196</name>
</gene>
<accession>A0A7S0H7Z4</accession>
<evidence type="ECO:0000256" key="1">
    <source>
        <dbReference type="ARBA" id="ARBA00004211"/>
    </source>
</evidence>
<dbReference type="GO" id="GO:0015031">
    <property type="term" value="P:protein transport"/>
    <property type="evidence" value="ECO:0007669"/>
    <property type="project" value="UniProtKB-KW"/>
</dbReference>
<dbReference type="GO" id="GO:0012507">
    <property type="term" value="C:ER to Golgi transport vesicle membrane"/>
    <property type="evidence" value="ECO:0007669"/>
    <property type="project" value="TreeGrafter"/>
</dbReference>
<dbReference type="Gene3D" id="1.20.5.110">
    <property type="match status" value="1"/>
</dbReference>
<keyword evidence="7" id="KW-0175">Coiled coil</keyword>
<evidence type="ECO:0000256" key="4">
    <source>
        <dbReference type="ARBA" id="ARBA00022927"/>
    </source>
</evidence>
<dbReference type="AlphaFoldDB" id="A0A7S0H7Z4"/>
<feature type="coiled-coil region" evidence="7">
    <location>
        <begin position="5"/>
        <end position="61"/>
    </location>
</feature>
<dbReference type="SUPFAM" id="SSF58038">
    <property type="entry name" value="SNARE fusion complex"/>
    <property type="match status" value="1"/>
</dbReference>
<proteinExistence type="predicted"/>
<evidence type="ECO:0000256" key="2">
    <source>
        <dbReference type="ARBA" id="ARBA00022448"/>
    </source>
</evidence>
<dbReference type="CDD" id="cd15861">
    <property type="entry name" value="SNARE_SNAP25N_23N_29N_SEC9N"/>
    <property type="match status" value="1"/>
</dbReference>
<dbReference type="GO" id="GO:0006906">
    <property type="term" value="P:vesicle fusion"/>
    <property type="evidence" value="ECO:0007669"/>
    <property type="project" value="TreeGrafter"/>
</dbReference>
<dbReference type="GO" id="GO:0000149">
    <property type="term" value="F:SNARE binding"/>
    <property type="evidence" value="ECO:0007669"/>
    <property type="project" value="TreeGrafter"/>
</dbReference>
<dbReference type="PANTHER" id="PTHR21230">
    <property type="entry name" value="VESICLE TRANSPORT V-SNARE PROTEIN VTI1-RELATED"/>
    <property type="match status" value="1"/>
</dbReference>
<evidence type="ECO:0000256" key="3">
    <source>
        <dbReference type="ARBA" id="ARBA00022692"/>
    </source>
</evidence>
<keyword evidence="6 9" id="KW-0472">Membrane</keyword>
<dbReference type="GO" id="GO:0005794">
    <property type="term" value="C:Golgi apparatus"/>
    <property type="evidence" value="ECO:0007669"/>
    <property type="project" value="TreeGrafter"/>
</dbReference>
<evidence type="ECO:0000256" key="8">
    <source>
        <dbReference type="SAM" id="MobiDB-lite"/>
    </source>
</evidence>
<feature type="compositionally biased region" description="Low complexity" evidence="8">
    <location>
        <begin position="260"/>
        <end position="280"/>
    </location>
</feature>
<sequence length="364" mass="40247">MSEEIDWLNEELETIQTDVKALLDEVTAKKKAPPAEVEEKMNTVEEKMNRARDIVSNYRIELRSVAKEIGREKYNIYEQKGKEHNINITKLNQQVESTRNIVAKRELMKGAVKKPIIDETSSGNEIIEEGKKVQQNTANALFRTGKLVEEMEKMGTETNINLKGQTEQIRQTNADVESVQGNLKKATKQIRDIGRKLATDKLIMCLVLLLILAIIGVIVGRSLGITPGSSLSSINCALVFTQTTAECLAARANETLTTTPAPSSSSPSSPAASPSSGSSVTIGNLTTTTILSTTPVPSSSNSSRRLLLVESIAPFTVSRWEMPSQDFLHPVEAQRQALSNAKIRQKTREHFEQVERILAEFDQQ</sequence>
<dbReference type="GO" id="GO:0031201">
    <property type="term" value="C:SNARE complex"/>
    <property type="evidence" value="ECO:0007669"/>
    <property type="project" value="InterPro"/>
</dbReference>
<evidence type="ECO:0000256" key="6">
    <source>
        <dbReference type="ARBA" id="ARBA00023136"/>
    </source>
</evidence>
<organism evidence="11">
    <name type="scientific">Hanusia phi</name>
    <dbReference type="NCBI Taxonomy" id="3032"/>
    <lineage>
        <taxon>Eukaryota</taxon>
        <taxon>Cryptophyceae</taxon>
        <taxon>Pyrenomonadales</taxon>
        <taxon>Geminigeraceae</taxon>
        <taxon>Hanusia</taxon>
    </lineage>
</organism>
<evidence type="ECO:0000313" key="11">
    <source>
        <dbReference type="EMBL" id="CAD8465558.1"/>
    </source>
</evidence>
<dbReference type="GO" id="GO:0005484">
    <property type="term" value="F:SNAP receptor activity"/>
    <property type="evidence" value="ECO:0007669"/>
    <property type="project" value="InterPro"/>
</dbReference>
<protein>
    <recommendedName>
        <fullName evidence="10">t-SNARE coiled-coil homology domain-containing protein</fullName>
    </recommendedName>
</protein>
<name>A0A7S0H7Z4_9CRYP</name>
<keyword evidence="2" id="KW-0813">Transport</keyword>
<feature type="transmembrane region" description="Helical" evidence="9">
    <location>
        <begin position="202"/>
        <end position="223"/>
    </location>
</feature>
<dbReference type="GO" id="GO:0031902">
    <property type="term" value="C:late endosome membrane"/>
    <property type="evidence" value="ECO:0007669"/>
    <property type="project" value="TreeGrafter"/>
</dbReference>
<dbReference type="InterPro" id="IPR044766">
    <property type="entry name" value="NPSN/SNAP25-like_N_SNARE"/>
</dbReference>
<feature type="coiled-coil region" evidence="7">
    <location>
        <begin position="169"/>
        <end position="196"/>
    </location>
</feature>
<comment type="subcellular location">
    <subcellularLocation>
        <location evidence="1">Membrane</location>
        <topology evidence="1">Single-pass type IV membrane protein</topology>
    </subcellularLocation>
</comment>
<reference evidence="11" key="1">
    <citation type="submission" date="2021-01" db="EMBL/GenBank/DDBJ databases">
        <authorList>
            <person name="Corre E."/>
            <person name="Pelletier E."/>
            <person name="Niang G."/>
            <person name="Scheremetjew M."/>
            <person name="Finn R."/>
            <person name="Kale V."/>
            <person name="Holt S."/>
            <person name="Cochrane G."/>
            <person name="Meng A."/>
            <person name="Brown T."/>
            <person name="Cohen L."/>
        </authorList>
    </citation>
    <scope>NUCLEOTIDE SEQUENCE</scope>
    <source>
        <strain evidence="11">CCMP325</strain>
    </source>
</reference>
<evidence type="ECO:0000256" key="9">
    <source>
        <dbReference type="SAM" id="Phobius"/>
    </source>
</evidence>
<feature type="domain" description="T-SNARE coiled-coil homology" evidence="10">
    <location>
        <begin position="131"/>
        <end position="193"/>
    </location>
</feature>
<dbReference type="PANTHER" id="PTHR21230:SF79">
    <property type="entry name" value="T-SNARE COILED-COIL HOMOLOGY DOMAIN-CONTAINING PROTEIN"/>
    <property type="match status" value="1"/>
</dbReference>
<keyword evidence="3 9" id="KW-0812">Transmembrane</keyword>
<dbReference type="EMBL" id="HBEO01000274">
    <property type="protein sequence ID" value="CAD8465558.1"/>
    <property type="molecule type" value="Transcribed_RNA"/>
</dbReference>
<dbReference type="PROSITE" id="PS50192">
    <property type="entry name" value="T_SNARE"/>
    <property type="match status" value="1"/>
</dbReference>
<keyword evidence="4" id="KW-0653">Protein transport</keyword>
<dbReference type="GO" id="GO:0005789">
    <property type="term" value="C:endoplasmic reticulum membrane"/>
    <property type="evidence" value="ECO:0007669"/>
    <property type="project" value="TreeGrafter"/>
</dbReference>
<evidence type="ECO:0000259" key="10">
    <source>
        <dbReference type="PROSITE" id="PS50192"/>
    </source>
</evidence>